<dbReference type="RefSeq" id="WP_085222162.1">
    <property type="nucleotide sequence ID" value="NZ_AP022576.1"/>
</dbReference>
<reference evidence="2 3" key="1">
    <citation type="submission" date="2016-01" db="EMBL/GenBank/DDBJ databases">
        <title>The new phylogeny of the genus Mycobacterium.</title>
        <authorList>
            <person name="Tarcisio F."/>
            <person name="Conor M."/>
            <person name="Antonella G."/>
            <person name="Elisabetta G."/>
            <person name="Giulia F.S."/>
            <person name="Sara T."/>
            <person name="Anna F."/>
            <person name="Clotilde B."/>
            <person name="Roberto B."/>
            <person name="Veronica D.S."/>
            <person name="Fabio R."/>
            <person name="Monica P."/>
            <person name="Olivier J."/>
            <person name="Enrico T."/>
            <person name="Nicola S."/>
        </authorList>
    </citation>
    <scope>NUCLEOTIDE SEQUENCE [LARGE SCALE GENOMIC DNA]</scope>
    <source>
        <strain evidence="2 3">DSM 44852</strain>
    </source>
</reference>
<proteinExistence type="predicted"/>
<keyword evidence="1" id="KW-1133">Transmembrane helix</keyword>
<sequence length="114" mass="11038">MLIAGVVCVCAAVASAGFGAWSLSHNHAVAGTQLALRAMAPTQLAAAVMLAAGGVVALAASAHTAFVVLIVCVAGALGTLAAGSWQSARFALRQEAAAAPSCAGECSACTQSCH</sequence>
<dbReference type="Proteomes" id="UP000193010">
    <property type="component" value="Unassembled WGS sequence"/>
</dbReference>
<dbReference type="EMBL" id="LQOV01000015">
    <property type="protein sequence ID" value="ORV52030.1"/>
    <property type="molecule type" value="Genomic_DNA"/>
</dbReference>
<dbReference type="AlphaFoldDB" id="A0A1X1U5B3"/>
<evidence type="ECO:0000313" key="2">
    <source>
        <dbReference type="EMBL" id="ORV52030.1"/>
    </source>
</evidence>
<name>A0A1X1U5B3_MYCFL</name>
<gene>
    <name evidence="2" type="ORF">AWC05_21010</name>
</gene>
<protein>
    <recommendedName>
        <fullName evidence="4">Transmembrane protein</fullName>
    </recommendedName>
</protein>
<evidence type="ECO:0008006" key="4">
    <source>
        <dbReference type="Google" id="ProtNLM"/>
    </source>
</evidence>
<evidence type="ECO:0000256" key="1">
    <source>
        <dbReference type="SAM" id="Phobius"/>
    </source>
</evidence>
<evidence type="ECO:0000313" key="3">
    <source>
        <dbReference type="Proteomes" id="UP000193010"/>
    </source>
</evidence>
<feature type="transmembrane region" description="Helical" evidence="1">
    <location>
        <begin position="40"/>
        <end position="59"/>
    </location>
</feature>
<keyword evidence="1" id="KW-0812">Transmembrane</keyword>
<dbReference type="STRING" id="292462.AWC05_21010"/>
<accession>A0A1X1U5B3</accession>
<organism evidence="2 3">
    <name type="scientific">Mycobacterium florentinum</name>
    <dbReference type="NCBI Taxonomy" id="292462"/>
    <lineage>
        <taxon>Bacteria</taxon>
        <taxon>Bacillati</taxon>
        <taxon>Actinomycetota</taxon>
        <taxon>Actinomycetes</taxon>
        <taxon>Mycobacteriales</taxon>
        <taxon>Mycobacteriaceae</taxon>
        <taxon>Mycobacterium</taxon>
        <taxon>Mycobacterium simiae complex</taxon>
    </lineage>
</organism>
<comment type="caution">
    <text evidence="2">The sequence shown here is derived from an EMBL/GenBank/DDBJ whole genome shotgun (WGS) entry which is preliminary data.</text>
</comment>
<feature type="transmembrane region" description="Helical" evidence="1">
    <location>
        <begin position="66"/>
        <end position="85"/>
    </location>
</feature>
<keyword evidence="3" id="KW-1185">Reference proteome</keyword>
<keyword evidence="1" id="KW-0472">Membrane</keyword>